<dbReference type="STRING" id="1917485.BOO69_04445"/>
<keyword evidence="2" id="KW-0732">Signal</keyword>
<gene>
    <name evidence="3" type="ORF">BOO69_04445</name>
</gene>
<proteinExistence type="predicted"/>
<dbReference type="RefSeq" id="WP_071970689.1">
    <property type="nucleotide sequence ID" value="NZ_CP018076.1"/>
</dbReference>
<keyword evidence="4" id="KW-1185">Reference proteome</keyword>
<reference evidence="3 4" key="1">
    <citation type="submission" date="2016-11" db="EMBL/GenBank/DDBJ databases">
        <title>Complete genome sequence of Sulfitobacter sp. AM1-D1, a toxic bacteria associated with marine dinoflagellate Alexandrium minutum in East China Sea.</title>
        <authorList>
            <person name="Yang Q."/>
            <person name="Zhang X."/>
            <person name="Tian X."/>
        </authorList>
    </citation>
    <scope>NUCLEOTIDE SEQUENCE [LARGE SCALE GENOMIC DNA]</scope>
    <source>
        <strain evidence="3 4">AM1-D1</strain>
    </source>
</reference>
<evidence type="ECO:0000256" key="1">
    <source>
        <dbReference type="SAM" id="MobiDB-lite"/>
    </source>
</evidence>
<organism evidence="3 4">
    <name type="scientific">Sulfitobacter alexandrii</name>
    <dbReference type="NCBI Taxonomy" id="1917485"/>
    <lineage>
        <taxon>Bacteria</taxon>
        <taxon>Pseudomonadati</taxon>
        <taxon>Pseudomonadota</taxon>
        <taxon>Alphaproteobacteria</taxon>
        <taxon>Rhodobacterales</taxon>
        <taxon>Roseobacteraceae</taxon>
        <taxon>Sulfitobacter</taxon>
    </lineage>
</organism>
<evidence type="ECO:0000256" key="2">
    <source>
        <dbReference type="SAM" id="SignalP"/>
    </source>
</evidence>
<accession>A0A1J0WEM2</accession>
<feature type="region of interest" description="Disordered" evidence="1">
    <location>
        <begin position="91"/>
        <end position="115"/>
    </location>
</feature>
<evidence type="ECO:0000313" key="3">
    <source>
        <dbReference type="EMBL" id="APE42755.1"/>
    </source>
</evidence>
<dbReference type="KEGG" id="suam:BOO69_04445"/>
<feature type="chain" id="PRO_5012543167" description="Plastocyanin" evidence="2">
    <location>
        <begin position="26"/>
        <end position="115"/>
    </location>
</feature>
<evidence type="ECO:0000313" key="4">
    <source>
        <dbReference type="Proteomes" id="UP000181897"/>
    </source>
</evidence>
<feature type="signal peptide" evidence="2">
    <location>
        <begin position="1"/>
        <end position="25"/>
    </location>
</feature>
<name>A0A1J0WEM2_9RHOB</name>
<sequence>MLDTFCKGAVAVAAATAFWVGAAQADNQSVLIMEGSFFPSTTYAKPGDNVIFTNLSGQVQYLSGPEDSWESGPIGVDATYRLNLTHSTPLTFSNGQDGEGLVEGEISYDPAPLND</sequence>
<dbReference type="InterPro" id="IPR008972">
    <property type="entry name" value="Cupredoxin"/>
</dbReference>
<dbReference type="AlphaFoldDB" id="A0A1J0WEM2"/>
<evidence type="ECO:0008006" key="5">
    <source>
        <dbReference type="Google" id="ProtNLM"/>
    </source>
</evidence>
<protein>
    <recommendedName>
        <fullName evidence="5">Plastocyanin</fullName>
    </recommendedName>
</protein>
<dbReference type="OrthoDB" id="7725826at2"/>
<dbReference type="Proteomes" id="UP000181897">
    <property type="component" value="Chromosome"/>
</dbReference>
<dbReference type="SUPFAM" id="SSF49503">
    <property type="entry name" value="Cupredoxins"/>
    <property type="match status" value="1"/>
</dbReference>
<dbReference type="EMBL" id="CP018076">
    <property type="protein sequence ID" value="APE42755.1"/>
    <property type="molecule type" value="Genomic_DNA"/>
</dbReference>